<organism evidence="2 3">
    <name type="scientific">Colletotrichum plurivorum</name>
    <dbReference type="NCBI Taxonomy" id="2175906"/>
    <lineage>
        <taxon>Eukaryota</taxon>
        <taxon>Fungi</taxon>
        <taxon>Dikarya</taxon>
        <taxon>Ascomycota</taxon>
        <taxon>Pezizomycotina</taxon>
        <taxon>Sordariomycetes</taxon>
        <taxon>Hypocreomycetidae</taxon>
        <taxon>Glomerellales</taxon>
        <taxon>Glomerellaceae</taxon>
        <taxon>Colletotrichum</taxon>
        <taxon>Colletotrichum orchidearum species complex</taxon>
    </lineage>
</organism>
<feature type="region of interest" description="Disordered" evidence="1">
    <location>
        <begin position="65"/>
        <end position="86"/>
    </location>
</feature>
<reference evidence="2" key="1">
    <citation type="journal article" date="2020" name="Phytopathology">
        <title>Genome Sequence Resources of Colletotrichum truncatum, C. plurivorum, C. musicola, and C. sojae: Four Species Pathogenic to Soybean (Glycine max).</title>
        <authorList>
            <person name="Rogerio F."/>
            <person name="Boufleur T.R."/>
            <person name="Ciampi-Guillardi M."/>
            <person name="Sukno S.A."/>
            <person name="Thon M.R."/>
            <person name="Massola Junior N.S."/>
            <person name="Baroncelli R."/>
        </authorList>
    </citation>
    <scope>NUCLEOTIDE SEQUENCE</scope>
    <source>
        <strain evidence="2">LFN00145</strain>
    </source>
</reference>
<keyword evidence="3" id="KW-1185">Reference proteome</keyword>
<dbReference type="AlphaFoldDB" id="A0A8H6KJJ5"/>
<evidence type="ECO:0000256" key="1">
    <source>
        <dbReference type="SAM" id="MobiDB-lite"/>
    </source>
</evidence>
<name>A0A8H6KJJ5_9PEZI</name>
<protein>
    <submittedName>
        <fullName evidence="2">Uncharacterized protein</fullName>
    </submittedName>
</protein>
<comment type="caution">
    <text evidence="2">The sequence shown here is derived from an EMBL/GenBank/DDBJ whole genome shotgun (WGS) entry which is preliminary data.</text>
</comment>
<feature type="region of interest" description="Disordered" evidence="1">
    <location>
        <begin position="20"/>
        <end position="41"/>
    </location>
</feature>
<proteinExistence type="predicted"/>
<gene>
    <name evidence="2" type="ORF">CPLU01_06473</name>
</gene>
<accession>A0A8H6KJJ5</accession>
<feature type="compositionally biased region" description="Polar residues" evidence="1">
    <location>
        <begin position="21"/>
        <end position="30"/>
    </location>
</feature>
<dbReference type="Proteomes" id="UP000654918">
    <property type="component" value="Unassembled WGS sequence"/>
</dbReference>
<evidence type="ECO:0000313" key="2">
    <source>
        <dbReference type="EMBL" id="KAF6831956.1"/>
    </source>
</evidence>
<evidence type="ECO:0000313" key="3">
    <source>
        <dbReference type="Proteomes" id="UP000654918"/>
    </source>
</evidence>
<dbReference type="EMBL" id="WIGO01000075">
    <property type="protein sequence ID" value="KAF6831956.1"/>
    <property type="molecule type" value="Genomic_DNA"/>
</dbReference>
<sequence length="155" mass="16819">MNVDGLCKFACSLTYCRRASTPASSPTRVSSGPRGGTDLVPDNNKKFSSVFSTVADAVLSFKPPKEIKKGSGGKSTDGGRNKCRIPASRPTQRLQATKNTLPMQLCVNDKTLKDELFRSWQRMVWQSRLTQTLAAASVGSRLEVMYSKGAGRSAK</sequence>